<gene>
    <name evidence="2" type="ORF">M9978_03800</name>
</gene>
<keyword evidence="3" id="KW-1185">Reference proteome</keyword>
<name>A0A9X2HLM8_9SPHN</name>
<organism evidence="2 3">
    <name type="scientific">Sphingomonas tagetis</name>
    <dbReference type="NCBI Taxonomy" id="2949092"/>
    <lineage>
        <taxon>Bacteria</taxon>
        <taxon>Pseudomonadati</taxon>
        <taxon>Pseudomonadota</taxon>
        <taxon>Alphaproteobacteria</taxon>
        <taxon>Sphingomonadales</taxon>
        <taxon>Sphingomonadaceae</taxon>
        <taxon>Sphingomonas</taxon>
    </lineage>
</organism>
<dbReference type="AlphaFoldDB" id="A0A9X2HLM8"/>
<protein>
    <submittedName>
        <fullName evidence="2">Uncharacterized protein</fullName>
    </submittedName>
</protein>
<evidence type="ECO:0000256" key="1">
    <source>
        <dbReference type="SAM" id="SignalP"/>
    </source>
</evidence>
<proteinExistence type="predicted"/>
<feature type="chain" id="PRO_5040773262" evidence="1">
    <location>
        <begin position="25"/>
        <end position="357"/>
    </location>
</feature>
<accession>A0A9X2HLM8</accession>
<reference evidence="2" key="1">
    <citation type="submission" date="2022-05" db="EMBL/GenBank/DDBJ databases">
        <title>Sphingomonas sp. strain MG17 Genome sequencing and assembly.</title>
        <authorList>
            <person name="Kim I."/>
        </authorList>
    </citation>
    <scope>NUCLEOTIDE SEQUENCE</scope>
    <source>
        <strain evidence="2">MG17</strain>
    </source>
</reference>
<evidence type="ECO:0000313" key="3">
    <source>
        <dbReference type="Proteomes" id="UP001139451"/>
    </source>
</evidence>
<dbReference type="Proteomes" id="UP001139451">
    <property type="component" value="Unassembled WGS sequence"/>
</dbReference>
<keyword evidence="1" id="KW-0732">Signal</keyword>
<feature type="signal peptide" evidence="1">
    <location>
        <begin position="1"/>
        <end position="24"/>
    </location>
</feature>
<evidence type="ECO:0000313" key="2">
    <source>
        <dbReference type="EMBL" id="MCP3729543.1"/>
    </source>
</evidence>
<comment type="caution">
    <text evidence="2">The sequence shown here is derived from an EMBL/GenBank/DDBJ whole genome shotgun (WGS) entry which is preliminary data.</text>
</comment>
<dbReference type="EMBL" id="JAMLDX010000002">
    <property type="protein sequence ID" value="MCP3729543.1"/>
    <property type="molecule type" value="Genomic_DNA"/>
</dbReference>
<sequence>MRFGKFGLILAALAGVLTGGQAMAQQRCGLTTVSGGVATVQYDPFSPTSFNAIVSNLQLSRINGPNGSKSAVIDFYIKSNNTALNGTHITPLSAVGSGSGSGFNQDIFFGSDETPPALNPPGSGSPPAGLFRWTFTGNNAASDLFTLNVRLELPAQLDLSAGATLPFDIAYSCSGTGNGGPFTETGTYSNAITVNVTVLSGLRASYAGTALNFGDVGDKSTPDVLGAPGTYTTPLTNYIRVESSGPYKVELASPQSYRLTYPGGNFAVANQSLQYKVRFLGQTKTTASPVFTPVICQRAGLAIGSDNLPIAATLLEGGQAKLTSPNYGEVLVVTVTPLLTANAVGPQDCPAIALPAL</sequence>
<dbReference type="RefSeq" id="WP_254291528.1">
    <property type="nucleotide sequence ID" value="NZ_JAMLDX010000002.1"/>
</dbReference>